<dbReference type="Proteomes" id="UP001189624">
    <property type="component" value="Chromosome 3"/>
</dbReference>
<dbReference type="AlphaFoldDB" id="A0AA86VB11"/>
<evidence type="ECO:0000313" key="1">
    <source>
        <dbReference type="EMBL" id="CAJ1935688.1"/>
    </source>
</evidence>
<accession>A0AA86VB11</accession>
<proteinExistence type="predicted"/>
<dbReference type="EMBL" id="OY731400">
    <property type="protein sequence ID" value="CAJ1935688.1"/>
    <property type="molecule type" value="Genomic_DNA"/>
</dbReference>
<name>A0AA86VB11_9FABA</name>
<organism evidence="1 2">
    <name type="scientific">Sphenostylis stenocarpa</name>
    <dbReference type="NCBI Taxonomy" id="92480"/>
    <lineage>
        <taxon>Eukaryota</taxon>
        <taxon>Viridiplantae</taxon>
        <taxon>Streptophyta</taxon>
        <taxon>Embryophyta</taxon>
        <taxon>Tracheophyta</taxon>
        <taxon>Spermatophyta</taxon>
        <taxon>Magnoliopsida</taxon>
        <taxon>eudicotyledons</taxon>
        <taxon>Gunneridae</taxon>
        <taxon>Pentapetalae</taxon>
        <taxon>rosids</taxon>
        <taxon>fabids</taxon>
        <taxon>Fabales</taxon>
        <taxon>Fabaceae</taxon>
        <taxon>Papilionoideae</taxon>
        <taxon>50 kb inversion clade</taxon>
        <taxon>NPAAA clade</taxon>
        <taxon>indigoferoid/millettioid clade</taxon>
        <taxon>Phaseoleae</taxon>
        <taxon>Sphenostylis</taxon>
    </lineage>
</organism>
<protein>
    <submittedName>
        <fullName evidence="1">Uncharacterized protein</fullName>
    </submittedName>
</protein>
<sequence>MFNPVDTLPNYINILAEVQLSDRAYVDDFGGKVNPTLLISPPKKINLIISSCRNTLISAKK</sequence>
<gene>
    <name evidence="1" type="ORF">AYBTSS11_LOCUS7048</name>
</gene>
<reference evidence="1" key="1">
    <citation type="submission" date="2023-10" db="EMBL/GenBank/DDBJ databases">
        <authorList>
            <person name="Domelevo Entfellner J.-B."/>
        </authorList>
    </citation>
    <scope>NUCLEOTIDE SEQUENCE</scope>
</reference>
<dbReference type="Gramene" id="rna-AYBTSS11_LOCUS7048">
    <property type="protein sequence ID" value="CAJ1935688.1"/>
    <property type="gene ID" value="gene-AYBTSS11_LOCUS7048"/>
</dbReference>
<evidence type="ECO:0000313" key="2">
    <source>
        <dbReference type="Proteomes" id="UP001189624"/>
    </source>
</evidence>
<keyword evidence="2" id="KW-1185">Reference proteome</keyword>